<dbReference type="PANTHER" id="PTHR10458:SF22">
    <property type="entry name" value="PEPTIDE DEFORMYLASE"/>
    <property type="match status" value="1"/>
</dbReference>
<dbReference type="AlphaFoldDB" id="A0A6L3T481"/>
<evidence type="ECO:0000313" key="3">
    <source>
        <dbReference type="EMBL" id="KAB1081736.1"/>
    </source>
</evidence>
<feature type="binding site" evidence="2">
    <location>
        <position position="140"/>
    </location>
    <ligand>
        <name>Fe cation</name>
        <dbReference type="ChEBI" id="CHEBI:24875"/>
    </ligand>
</feature>
<evidence type="ECO:0000256" key="2">
    <source>
        <dbReference type="HAMAP-Rule" id="MF_00163"/>
    </source>
</evidence>
<evidence type="ECO:0000313" key="4">
    <source>
        <dbReference type="Proteomes" id="UP000474159"/>
    </source>
</evidence>
<dbReference type="SUPFAM" id="SSF56420">
    <property type="entry name" value="Peptide deformylase"/>
    <property type="match status" value="1"/>
</dbReference>
<dbReference type="NCBIfam" id="NF001159">
    <property type="entry name" value="PRK00150.1-3"/>
    <property type="match status" value="1"/>
</dbReference>
<organism evidence="3 4">
    <name type="scientific">Methylobacterium soli</name>
    <dbReference type="NCBI Taxonomy" id="553447"/>
    <lineage>
        <taxon>Bacteria</taxon>
        <taxon>Pseudomonadati</taxon>
        <taxon>Pseudomonadota</taxon>
        <taxon>Alphaproteobacteria</taxon>
        <taxon>Hyphomicrobiales</taxon>
        <taxon>Methylobacteriaceae</taxon>
        <taxon>Methylobacterium</taxon>
    </lineage>
</organism>
<protein>
    <recommendedName>
        <fullName evidence="2">Peptide deformylase</fullName>
        <shortName evidence="2">PDF</shortName>
        <ecNumber evidence="2">3.5.1.88</ecNumber>
    </recommendedName>
    <alternativeName>
        <fullName evidence="2">Polypeptide deformylase</fullName>
    </alternativeName>
</protein>
<dbReference type="GO" id="GO:0042586">
    <property type="term" value="F:peptide deformylase activity"/>
    <property type="evidence" value="ECO:0007669"/>
    <property type="project" value="UniProtKB-UniRule"/>
</dbReference>
<name>A0A6L3T481_9HYPH</name>
<feature type="active site" evidence="2">
    <location>
        <position position="137"/>
    </location>
</feature>
<keyword evidence="2 3" id="KW-0378">Hydrolase</keyword>
<gene>
    <name evidence="2" type="primary">def</name>
    <name evidence="3" type="ORF">F6X53_01150</name>
</gene>
<dbReference type="NCBIfam" id="TIGR00079">
    <property type="entry name" value="pept_deformyl"/>
    <property type="match status" value="1"/>
</dbReference>
<dbReference type="CDD" id="cd00487">
    <property type="entry name" value="Pep_deformylase"/>
    <property type="match status" value="1"/>
</dbReference>
<keyword evidence="2" id="KW-0648">Protein biosynthesis</keyword>
<comment type="function">
    <text evidence="2">Removes the formyl group from the N-terminal Met of newly synthesized proteins. Requires at least a dipeptide for an efficient rate of reaction. N-terminal L-methionine is a prerequisite for activity but the enzyme has broad specificity at other positions.</text>
</comment>
<evidence type="ECO:0000256" key="1">
    <source>
        <dbReference type="ARBA" id="ARBA00010759"/>
    </source>
</evidence>
<dbReference type="EMBL" id="VZZK01000001">
    <property type="protein sequence ID" value="KAB1081736.1"/>
    <property type="molecule type" value="Genomic_DNA"/>
</dbReference>
<dbReference type="Proteomes" id="UP000474159">
    <property type="component" value="Unassembled WGS sequence"/>
</dbReference>
<feature type="binding site" evidence="2">
    <location>
        <position position="94"/>
    </location>
    <ligand>
        <name>Fe cation</name>
        <dbReference type="ChEBI" id="CHEBI:24875"/>
    </ligand>
</feature>
<reference evidence="3 4" key="1">
    <citation type="submission" date="2019-09" db="EMBL/GenBank/DDBJ databases">
        <title>YIM 48816 draft genome.</title>
        <authorList>
            <person name="Jiang L."/>
        </authorList>
    </citation>
    <scope>NUCLEOTIDE SEQUENCE [LARGE SCALE GENOMIC DNA]</scope>
    <source>
        <strain evidence="3 4">YIM 48816</strain>
    </source>
</reference>
<accession>A0A6L3T481</accession>
<comment type="catalytic activity">
    <reaction evidence="2">
        <text>N-terminal N-formyl-L-methionyl-[peptide] + H2O = N-terminal L-methionyl-[peptide] + formate</text>
        <dbReference type="Rhea" id="RHEA:24420"/>
        <dbReference type="Rhea" id="RHEA-COMP:10639"/>
        <dbReference type="Rhea" id="RHEA-COMP:10640"/>
        <dbReference type="ChEBI" id="CHEBI:15377"/>
        <dbReference type="ChEBI" id="CHEBI:15740"/>
        <dbReference type="ChEBI" id="CHEBI:49298"/>
        <dbReference type="ChEBI" id="CHEBI:64731"/>
        <dbReference type="EC" id="3.5.1.88"/>
    </reaction>
</comment>
<dbReference type="Pfam" id="PF01327">
    <property type="entry name" value="Pep_deformylase"/>
    <property type="match status" value="1"/>
</dbReference>
<dbReference type="GO" id="GO:0046872">
    <property type="term" value="F:metal ion binding"/>
    <property type="evidence" value="ECO:0007669"/>
    <property type="project" value="UniProtKB-KW"/>
</dbReference>
<feature type="binding site" evidence="2">
    <location>
        <position position="136"/>
    </location>
    <ligand>
        <name>Fe cation</name>
        <dbReference type="ChEBI" id="CHEBI:24875"/>
    </ligand>
</feature>
<comment type="similarity">
    <text evidence="1 2">Belongs to the polypeptide deformylase family.</text>
</comment>
<proteinExistence type="inferred from homology"/>
<keyword evidence="2" id="KW-0408">Iron</keyword>
<comment type="caution">
    <text evidence="3">The sequence shown here is derived from an EMBL/GenBank/DDBJ whole genome shotgun (WGS) entry which is preliminary data.</text>
</comment>
<keyword evidence="2" id="KW-0479">Metal-binding</keyword>
<dbReference type="OrthoDB" id="9804313at2"/>
<dbReference type="Gene3D" id="3.90.45.10">
    <property type="entry name" value="Peptide deformylase"/>
    <property type="match status" value="1"/>
</dbReference>
<dbReference type="HAMAP" id="MF_00163">
    <property type="entry name" value="Pep_deformylase"/>
    <property type="match status" value="1"/>
</dbReference>
<dbReference type="PANTHER" id="PTHR10458">
    <property type="entry name" value="PEPTIDE DEFORMYLASE"/>
    <property type="match status" value="1"/>
</dbReference>
<dbReference type="InterPro" id="IPR036821">
    <property type="entry name" value="Peptide_deformylase_sf"/>
</dbReference>
<dbReference type="InterPro" id="IPR023635">
    <property type="entry name" value="Peptide_deformylase"/>
</dbReference>
<dbReference type="PIRSF" id="PIRSF004749">
    <property type="entry name" value="Pep_def"/>
    <property type="match status" value="1"/>
</dbReference>
<dbReference type="GO" id="GO:0006412">
    <property type="term" value="P:translation"/>
    <property type="evidence" value="ECO:0007669"/>
    <property type="project" value="UniProtKB-UniRule"/>
</dbReference>
<keyword evidence="4" id="KW-1185">Reference proteome</keyword>
<dbReference type="RefSeq" id="WP_150996339.1">
    <property type="nucleotide sequence ID" value="NZ_BPQY01000084.1"/>
</dbReference>
<dbReference type="PRINTS" id="PR01576">
    <property type="entry name" value="PDEFORMYLASE"/>
</dbReference>
<dbReference type="EC" id="3.5.1.88" evidence="2"/>
<sequence length="172" mass="19399">MTVRPLVILPDTRLRLISEPVGAVTDEIRKLAADMLETMYDAPGVGLAAIQIGVPRRVVTIDTSKDENAREPRVFLDPEIVWSSEEKRVYDEGCLSIPEYYAEVERPDRVRVRYRDLTGATQEIDADGLLSTCIQHEIDHLNGVLFIDHLSKLKRDRVNKKFAKAAKRGEAA</sequence>
<comment type="cofactor">
    <cofactor evidence="2">
        <name>Fe(2+)</name>
        <dbReference type="ChEBI" id="CHEBI:29033"/>
    </cofactor>
    <text evidence="2">Binds 1 Fe(2+) ion.</text>
</comment>